<dbReference type="PROSITE" id="PS00107">
    <property type="entry name" value="PROTEIN_KINASE_ATP"/>
    <property type="match status" value="1"/>
</dbReference>
<keyword evidence="8" id="KW-0812">Transmembrane</keyword>
<name>A0A5S9IJN6_UABAM</name>
<dbReference type="SUPFAM" id="SSF82171">
    <property type="entry name" value="DPP6 N-terminal domain-like"/>
    <property type="match status" value="1"/>
</dbReference>
<evidence type="ECO:0000256" key="3">
    <source>
        <dbReference type="ARBA" id="ARBA00022679"/>
    </source>
</evidence>
<dbReference type="Gene3D" id="1.10.510.10">
    <property type="entry name" value="Transferase(Phosphotransferase) domain 1"/>
    <property type="match status" value="1"/>
</dbReference>
<feature type="domain" description="Protein kinase" evidence="9">
    <location>
        <begin position="73"/>
        <end position="325"/>
    </location>
</feature>
<dbReference type="EC" id="2.7.11.1" evidence="1"/>
<dbReference type="PROSITE" id="PS00108">
    <property type="entry name" value="PROTEIN_KINASE_ST"/>
    <property type="match status" value="1"/>
</dbReference>
<keyword evidence="8" id="KW-1133">Transmembrane helix</keyword>
<dbReference type="Pfam" id="PF00069">
    <property type="entry name" value="Pkinase"/>
    <property type="match status" value="1"/>
</dbReference>
<protein>
    <recommendedName>
        <fullName evidence="1">non-specific serine/threonine protein kinase</fullName>
        <ecNumber evidence="1">2.7.11.1</ecNumber>
    </recommendedName>
</protein>
<keyword evidence="11" id="KW-1185">Reference proteome</keyword>
<dbReference type="FunFam" id="1.10.510.10:FF:000021">
    <property type="entry name" value="Serine/threonine protein kinase"/>
    <property type="match status" value="1"/>
</dbReference>
<evidence type="ECO:0000256" key="6">
    <source>
        <dbReference type="ARBA" id="ARBA00022840"/>
    </source>
</evidence>
<keyword evidence="6 7" id="KW-0067">ATP-binding</keyword>
<evidence type="ECO:0000259" key="9">
    <source>
        <dbReference type="PROSITE" id="PS50011"/>
    </source>
</evidence>
<dbReference type="Gene3D" id="2.130.10.10">
    <property type="entry name" value="YVTN repeat-like/Quinoprotein amine dehydrogenase"/>
    <property type="match status" value="2"/>
</dbReference>
<dbReference type="GO" id="GO:0005524">
    <property type="term" value="F:ATP binding"/>
    <property type="evidence" value="ECO:0007669"/>
    <property type="project" value="UniProtKB-UniRule"/>
</dbReference>
<dbReference type="Gene3D" id="3.30.200.20">
    <property type="entry name" value="Phosphorylase Kinase, domain 1"/>
    <property type="match status" value="1"/>
</dbReference>
<dbReference type="InterPro" id="IPR015943">
    <property type="entry name" value="WD40/YVTN_repeat-like_dom_sf"/>
</dbReference>
<dbReference type="GO" id="GO:0004674">
    <property type="term" value="F:protein serine/threonine kinase activity"/>
    <property type="evidence" value="ECO:0007669"/>
    <property type="project" value="UniProtKB-KW"/>
</dbReference>
<keyword evidence="8" id="KW-0472">Membrane</keyword>
<dbReference type="PROSITE" id="PS50011">
    <property type="entry name" value="PROTEIN_KINASE_DOM"/>
    <property type="match status" value="1"/>
</dbReference>
<feature type="transmembrane region" description="Helical" evidence="8">
    <location>
        <begin position="350"/>
        <end position="373"/>
    </location>
</feature>
<dbReference type="PANTHER" id="PTHR43289">
    <property type="entry name" value="MITOGEN-ACTIVATED PROTEIN KINASE KINASE KINASE 20-RELATED"/>
    <property type="match status" value="1"/>
</dbReference>
<dbReference type="SMART" id="SM00220">
    <property type="entry name" value="S_TKc"/>
    <property type="match status" value="1"/>
</dbReference>
<dbReference type="PANTHER" id="PTHR43289:SF6">
    <property type="entry name" value="SERINE_THREONINE-PROTEIN KINASE NEKL-3"/>
    <property type="match status" value="1"/>
</dbReference>
<evidence type="ECO:0000313" key="10">
    <source>
        <dbReference type="EMBL" id="BBM82761.1"/>
    </source>
</evidence>
<dbReference type="InterPro" id="IPR008271">
    <property type="entry name" value="Ser/Thr_kinase_AS"/>
</dbReference>
<sequence>MKISNKKFVCTCGKKIRISNTHLGQTGRCPNCDKKILVCKTFFQDESLSEDVTLVDRTTIHSQPIMGREFGDYEIEHKLGQGGMGIVYKAYETKIKRVVALKIISHGDENMVSRFQKEMEILGKLQHPNIVRLLSYGTDPQIYLTMEYLEGKSLAEINNLSFRQIAKVIQKVALALQDAHDRGIIHRDIKPANIMLVGKEPKLMDFGLAKLQQDDEQISKTGELLGTVAYMSPEQAYGNPLGNSTDIYSLGATLYKLLTSRPPFEGDNNINIIFRVCYQDAISPRALNPDIPVDLEAICLKCLEKDPRKRYSSAKSLADDLQNFLQGQSVTARPYTPIKKVYKFILRHKLTFALTTLCILLTIIFTVVHIQYLKKSRLQAAEKHKSSSKILAKFASYNADIKFNVGLTRESGLLTGRSLQFLEGLSGEDIGKIRNGTRKMLYRNLRHYGLVQRYLLNEEFPTVQHIAFNQNGDLLAMINEENLQIWDIPSHKIIAKIKHSIQEVSDIFMSEDKRTFIFGKNGIVYHYNGKKITEYCDVPKSISIVKWEFPDVYFVSGKNLHVLNIEDKKTTLIRECTQNITHLDISTNSVVYTSSSHVHVYNKHTHKIQKWRKPKKMRSMTLCHDGQYIASYYDGYLRLFDIQGNRISRKKQGNFEYDNFGKVELYTAPFNDNIVFTVSYSEIIITDFFVPENPALIGYFGNDFHQIAIHPHAKYVATTNKNGVYLWDRSFALQSFNIPTKKVRKLRFHRSQKLVVLQNQISVWRKDQKLWTSTIQNRIIDFRIDEDYIIVKTKLENIIFTMTGKVFYRCPQQRFLHIEANGSTIVYYSKKDHCICVEDIKNKMLQKITLSEKMECTSLVVNSHRDIFYTLTNNNDNGMKKDNYNTTLCIVDKQLKKIYSKKFSVSHEILKCIKDRIYVFTKDAHLKIIDRNGQVLENIVDVLNTWHIKEDYIVFLRNAHAIVFETNADRKVNWIFPVEGAYDVDFIQNTIVFACPRRIHVRNIAHRLTMDDFKLHKLISSTNNKKSLSDYVNEHPQKFTEQVFDGKLDENFETEYAEY</sequence>
<dbReference type="InterPro" id="IPR000719">
    <property type="entry name" value="Prot_kinase_dom"/>
</dbReference>
<dbReference type="InterPro" id="IPR017441">
    <property type="entry name" value="Protein_kinase_ATP_BS"/>
</dbReference>
<gene>
    <name evidence="10" type="ORF">UABAM_01104</name>
</gene>
<keyword evidence="3" id="KW-0808">Transferase</keyword>
<evidence type="ECO:0000256" key="8">
    <source>
        <dbReference type="SAM" id="Phobius"/>
    </source>
</evidence>
<keyword evidence="5 10" id="KW-0418">Kinase</keyword>
<reference evidence="10 11" key="1">
    <citation type="submission" date="2019-08" db="EMBL/GenBank/DDBJ databases">
        <title>Complete genome sequence of Candidatus Uab amorphum.</title>
        <authorList>
            <person name="Shiratori T."/>
            <person name="Suzuki S."/>
            <person name="Kakizawa Y."/>
            <person name="Ishida K."/>
        </authorList>
    </citation>
    <scope>NUCLEOTIDE SEQUENCE [LARGE SCALE GENOMIC DNA]</scope>
    <source>
        <strain evidence="10 11">SRT547</strain>
    </source>
</reference>
<evidence type="ECO:0000256" key="4">
    <source>
        <dbReference type="ARBA" id="ARBA00022741"/>
    </source>
</evidence>
<evidence type="ECO:0000313" key="11">
    <source>
        <dbReference type="Proteomes" id="UP000326354"/>
    </source>
</evidence>
<evidence type="ECO:0000256" key="2">
    <source>
        <dbReference type="ARBA" id="ARBA00022527"/>
    </source>
</evidence>
<accession>A0A5S9IJN6</accession>
<dbReference type="EMBL" id="AP019860">
    <property type="protein sequence ID" value="BBM82761.1"/>
    <property type="molecule type" value="Genomic_DNA"/>
</dbReference>
<feature type="binding site" evidence="7">
    <location>
        <position position="102"/>
    </location>
    <ligand>
        <name>ATP</name>
        <dbReference type="ChEBI" id="CHEBI:30616"/>
    </ligand>
</feature>
<dbReference type="InterPro" id="IPR011009">
    <property type="entry name" value="Kinase-like_dom_sf"/>
</dbReference>
<dbReference type="AlphaFoldDB" id="A0A5S9IJN6"/>
<dbReference type="SUPFAM" id="SSF56112">
    <property type="entry name" value="Protein kinase-like (PK-like)"/>
    <property type="match status" value="1"/>
</dbReference>
<dbReference type="KEGG" id="uam:UABAM_01104"/>
<keyword evidence="4 7" id="KW-0547">Nucleotide-binding</keyword>
<dbReference type="OrthoDB" id="6111975at2"/>
<evidence type="ECO:0000256" key="7">
    <source>
        <dbReference type="PROSITE-ProRule" id="PRU10141"/>
    </source>
</evidence>
<dbReference type="CDD" id="cd14014">
    <property type="entry name" value="STKc_PknB_like"/>
    <property type="match status" value="1"/>
</dbReference>
<dbReference type="Proteomes" id="UP000326354">
    <property type="component" value="Chromosome"/>
</dbReference>
<organism evidence="10 11">
    <name type="scientific">Uabimicrobium amorphum</name>
    <dbReference type="NCBI Taxonomy" id="2596890"/>
    <lineage>
        <taxon>Bacteria</taxon>
        <taxon>Pseudomonadati</taxon>
        <taxon>Planctomycetota</taxon>
        <taxon>Candidatus Uabimicrobiia</taxon>
        <taxon>Candidatus Uabimicrobiales</taxon>
        <taxon>Candidatus Uabimicrobiaceae</taxon>
        <taxon>Candidatus Uabimicrobium</taxon>
    </lineage>
</organism>
<proteinExistence type="predicted"/>
<evidence type="ECO:0000256" key="5">
    <source>
        <dbReference type="ARBA" id="ARBA00022777"/>
    </source>
</evidence>
<evidence type="ECO:0000256" key="1">
    <source>
        <dbReference type="ARBA" id="ARBA00012513"/>
    </source>
</evidence>
<keyword evidence="2" id="KW-0723">Serine/threonine-protein kinase</keyword>